<dbReference type="EMBL" id="CACRXK020000797">
    <property type="protein sequence ID" value="CAB3984881.1"/>
    <property type="molecule type" value="Genomic_DNA"/>
</dbReference>
<reference evidence="1" key="1">
    <citation type="submission" date="2020-04" db="EMBL/GenBank/DDBJ databases">
        <authorList>
            <person name="Alioto T."/>
            <person name="Alioto T."/>
            <person name="Gomez Garrido J."/>
        </authorList>
    </citation>
    <scope>NUCLEOTIDE SEQUENCE</scope>
    <source>
        <strain evidence="1">A484AB</strain>
    </source>
</reference>
<protein>
    <submittedName>
        <fullName evidence="1">Uncharacterized protein</fullName>
    </submittedName>
</protein>
<gene>
    <name evidence="1" type="ORF">PACLA_8A004516</name>
</gene>
<sequence>MERSQLDARTVVASLNCVVTEFDHRILLKLSGLQQQILEIWRLVVGYWEFEDAVFTGLCTAGAEQLYSCVTRGAIHHLF</sequence>
<accession>A0A7D9HK80</accession>
<name>A0A7D9HK80_PARCT</name>
<organism evidence="1 2">
    <name type="scientific">Paramuricea clavata</name>
    <name type="common">Red gorgonian</name>
    <name type="synonym">Violescent sea-whip</name>
    <dbReference type="NCBI Taxonomy" id="317549"/>
    <lineage>
        <taxon>Eukaryota</taxon>
        <taxon>Metazoa</taxon>
        <taxon>Cnidaria</taxon>
        <taxon>Anthozoa</taxon>
        <taxon>Octocorallia</taxon>
        <taxon>Malacalcyonacea</taxon>
        <taxon>Plexauridae</taxon>
        <taxon>Paramuricea</taxon>
    </lineage>
</organism>
<proteinExistence type="predicted"/>
<evidence type="ECO:0000313" key="2">
    <source>
        <dbReference type="Proteomes" id="UP001152795"/>
    </source>
</evidence>
<dbReference type="AlphaFoldDB" id="A0A7D9HK80"/>
<evidence type="ECO:0000313" key="1">
    <source>
        <dbReference type="EMBL" id="CAB3984881.1"/>
    </source>
</evidence>
<comment type="caution">
    <text evidence="1">The sequence shown here is derived from an EMBL/GenBank/DDBJ whole genome shotgun (WGS) entry which is preliminary data.</text>
</comment>
<dbReference type="Proteomes" id="UP001152795">
    <property type="component" value="Unassembled WGS sequence"/>
</dbReference>
<keyword evidence="2" id="KW-1185">Reference proteome</keyword>